<keyword evidence="7" id="KW-0472">Membrane</keyword>
<dbReference type="Ensembl" id="ENSAMXT00000034561.1">
    <property type="protein sequence ID" value="ENSAMXP00000039190.1"/>
    <property type="gene ID" value="ENSAMXG00000030191.1"/>
</dbReference>
<evidence type="ECO:0000256" key="4">
    <source>
        <dbReference type="ARBA" id="ARBA00022859"/>
    </source>
</evidence>
<evidence type="ECO:0000256" key="3">
    <source>
        <dbReference type="ARBA" id="ARBA00022553"/>
    </source>
</evidence>
<dbReference type="PANTHER" id="PTHR16803:SF0">
    <property type="entry name" value="HIGH AFFINITY IMMUNOGLOBULIN EPSILON RECEPTOR SUBUNIT GAMMA"/>
    <property type="match status" value="1"/>
</dbReference>
<evidence type="ECO:0000256" key="5">
    <source>
        <dbReference type="ARBA" id="ARBA00023157"/>
    </source>
</evidence>
<dbReference type="InParanoid" id="A0A3B1JBF9"/>
<keyword evidence="8" id="KW-0732">Signal</keyword>
<dbReference type="GO" id="GO:0002376">
    <property type="term" value="P:immune system process"/>
    <property type="evidence" value="ECO:0007669"/>
    <property type="project" value="UniProtKB-KW"/>
</dbReference>
<protein>
    <submittedName>
        <fullName evidence="9">Fc epsilon receptor IgFc epsilon receptor Ig</fullName>
    </submittedName>
</protein>
<sequence>MGCNCLCITLTYISLTNAENDSLKTCTYGDMKRGCHPEDIDLEVDVKFFSFCVSTNYSASSQIQNLFIKEPRNSAALDEPKICYVLDAVLFIYGVVLTVLYCRMKLLNENAKNSSYIKKDEGEGVYEGLAPHAEDPYETIQMKKKKTVA</sequence>
<feature type="transmembrane region" description="Helical" evidence="7">
    <location>
        <begin position="84"/>
        <end position="102"/>
    </location>
</feature>
<keyword evidence="10" id="KW-1185">Reference proteome</keyword>
<keyword evidence="7" id="KW-1133">Transmembrane helix</keyword>
<dbReference type="InterPro" id="IPR042340">
    <property type="entry name" value="FCER1G"/>
</dbReference>
<evidence type="ECO:0000313" key="10">
    <source>
        <dbReference type="Proteomes" id="UP000018467"/>
    </source>
</evidence>
<dbReference type="AlphaFoldDB" id="A0A3B1JBF9"/>
<reference evidence="9" key="4">
    <citation type="submission" date="2025-09" db="UniProtKB">
        <authorList>
            <consortium name="Ensembl"/>
        </authorList>
    </citation>
    <scope>IDENTIFICATION</scope>
</reference>
<dbReference type="PANTHER" id="PTHR16803">
    <property type="entry name" value="HIGH AFFINITY IMMUNOGLOBULIN EPSILON RECEPTOR GAMMA-SUBUNIT"/>
    <property type="match status" value="1"/>
</dbReference>
<dbReference type="Pfam" id="PF11628">
    <property type="entry name" value="TCR_zetazeta"/>
    <property type="match status" value="1"/>
</dbReference>
<dbReference type="InterPro" id="IPR021663">
    <property type="entry name" value="CD3_zeta/IgE_Fc_rcpt_gamma"/>
</dbReference>
<dbReference type="GO" id="GO:0032998">
    <property type="term" value="C:Fc-epsilon receptor I complex"/>
    <property type="evidence" value="ECO:0007669"/>
    <property type="project" value="InterPro"/>
</dbReference>
<keyword evidence="7" id="KW-0812">Transmembrane</keyword>
<feature type="chain" id="PRO_5017177400" evidence="8">
    <location>
        <begin position="19"/>
        <end position="149"/>
    </location>
</feature>
<evidence type="ECO:0000256" key="2">
    <source>
        <dbReference type="ARBA" id="ARBA00022475"/>
    </source>
</evidence>
<organism evidence="9 10">
    <name type="scientific">Astyanax mexicanus</name>
    <name type="common">Blind cave fish</name>
    <name type="synonym">Astyanax fasciatus mexicanus</name>
    <dbReference type="NCBI Taxonomy" id="7994"/>
    <lineage>
        <taxon>Eukaryota</taxon>
        <taxon>Metazoa</taxon>
        <taxon>Chordata</taxon>
        <taxon>Craniata</taxon>
        <taxon>Vertebrata</taxon>
        <taxon>Euteleostomi</taxon>
        <taxon>Actinopterygii</taxon>
        <taxon>Neopterygii</taxon>
        <taxon>Teleostei</taxon>
        <taxon>Ostariophysi</taxon>
        <taxon>Characiformes</taxon>
        <taxon>Characoidei</taxon>
        <taxon>Acestrorhamphidae</taxon>
        <taxon>Acestrorhamphinae</taxon>
        <taxon>Astyanax</taxon>
    </lineage>
</organism>
<reference evidence="9" key="3">
    <citation type="submission" date="2025-08" db="UniProtKB">
        <authorList>
            <consortium name="Ensembl"/>
        </authorList>
    </citation>
    <scope>IDENTIFICATION</scope>
</reference>
<evidence type="ECO:0000256" key="6">
    <source>
        <dbReference type="ARBA" id="ARBA00023170"/>
    </source>
</evidence>
<reference evidence="10" key="1">
    <citation type="submission" date="2013-03" db="EMBL/GenBank/DDBJ databases">
        <authorList>
            <person name="Jeffery W."/>
            <person name="Warren W."/>
            <person name="Wilson R.K."/>
        </authorList>
    </citation>
    <scope>NUCLEOTIDE SEQUENCE</scope>
    <source>
        <strain evidence="10">female</strain>
    </source>
</reference>
<name>A0A3B1JBF9_ASTMX</name>
<proteinExistence type="predicted"/>
<evidence type="ECO:0000256" key="7">
    <source>
        <dbReference type="SAM" id="Phobius"/>
    </source>
</evidence>
<dbReference type="GO" id="GO:0019767">
    <property type="term" value="F:IgE receptor activity"/>
    <property type="evidence" value="ECO:0007669"/>
    <property type="project" value="InterPro"/>
</dbReference>
<feature type="signal peptide" evidence="8">
    <location>
        <begin position="1"/>
        <end position="18"/>
    </location>
</feature>
<keyword evidence="6" id="KW-0675">Receptor</keyword>
<dbReference type="Bgee" id="ENSAMXG00000030191">
    <property type="expression patterns" value="Expressed in pharyngeal gill and 12 other cell types or tissues"/>
</dbReference>
<reference evidence="10" key="2">
    <citation type="journal article" date="2014" name="Nat. Commun.">
        <title>The cavefish genome reveals candidate genes for eye loss.</title>
        <authorList>
            <person name="McGaugh S.E."/>
            <person name="Gross J.B."/>
            <person name="Aken B."/>
            <person name="Blin M."/>
            <person name="Borowsky R."/>
            <person name="Chalopin D."/>
            <person name="Hinaux H."/>
            <person name="Jeffery W.R."/>
            <person name="Keene A."/>
            <person name="Ma L."/>
            <person name="Minx P."/>
            <person name="Murphy D."/>
            <person name="O'Quin K.E."/>
            <person name="Retaux S."/>
            <person name="Rohner N."/>
            <person name="Searle S.M."/>
            <person name="Stahl B.A."/>
            <person name="Tabin C."/>
            <person name="Volff J.N."/>
            <person name="Yoshizawa M."/>
            <person name="Warren W.C."/>
        </authorList>
    </citation>
    <scope>NUCLEOTIDE SEQUENCE [LARGE SCALE GENOMIC DNA]</scope>
    <source>
        <strain evidence="10">female</strain>
    </source>
</reference>
<evidence type="ECO:0000313" key="9">
    <source>
        <dbReference type="Ensembl" id="ENSAMXP00000039190.1"/>
    </source>
</evidence>
<keyword evidence="5" id="KW-1015">Disulfide bond</keyword>
<dbReference type="GeneTree" id="ENSGT01140000282823"/>
<evidence type="ECO:0000256" key="8">
    <source>
        <dbReference type="SAM" id="SignalP"/>
    </source>
</evidence>
<evidence type="ECO:0000256" key="1">
    <source>
        <dbReference type="ARBA" id="ARBA00004251"/>
    </source>
</evidence>
<comment type="subcellular location">
    <subcellularLocation>
        <location evidence="1">Cell membrane</location>
        <topology evidence="1">Single-pass type I membrane protein</topology>
    </subcellularLocation>
</comment>
<keyword evidence="4" id="KW-0391">Immunity</keyword>
<dbReference type="Proteomes" id="UP000018467">
    <property type="component" value="Unassembled WGS sequence"/>
</dbReference>
<keyword evidence="3" id="KW-0597">Phosphoprotein</keyword>
<accession>A0A3B1JBF9</accession>
<keyword evidence="2" id="KW-1003">Cell membrane</keyword>
<dbReference type="STRING" id="7994.ENSAMXP00000039190"/>